<evidence type="ECO:0000256" key="1">
    <source>
        <dbReference type="SAM" id="MobiDB-lite"/>
    </source>
</evidence>
<evidence type="ECO:0000256" key="2">
    <source>
        <dbReference type="SAM" id="SignalP"/>
    </source>
</evidence>
<dbReference type="Proteomes" id="UP001161757">
    <property type="component" value="Unassembled WGS sequence"/>
</dbReference>
<protein>
    <recommendedName>
        <fullName evidence="3">DUF7908 domain-containing protein</fullName>
    </recommendedName>
</protein>
<evidence type="ECO:0000259" key="3">
    <source>
        <dbReference type="Pfam" id="PF25485"/>
    </source>
</evidence>
<comment type="caution">
    <text evidence="4">The sequence shown here is derived from an EMBL/GenBank/DDBJ whole genome shotgun (WGS) entry which is preliminary data.</text>
</comment>
<feature type="region of interest" description="Disordered" evidence="1">
    <location>
        <begin position="185"/>
        <end position="210"/>
    </location>
</feature>
<proteinExistence type="predicted"/>
<dbReference type="EMBL" id="JAJGCB010000014">
    <property type="protein sequence ID" value="KAJ8989277.1"/>
    <property type="molecule type" value="Genomic_DNA"/>
</dbReference>
<dbReference type="InterPro" id="IPR057230">
    <property type="entry name" value="DUF7908"/>
</dbReference>
<feature type="region of interest" description="Disordered" evidence="1">
    <location>
        <begin position="847"/>
        <end position="883"/>
    </location>
</feature>
<feature type="region of interest" description="Disordered" evidence="1">
    <location>
        <begin position="249"/>
        <end position="272"/>
    </location>
</feature>
<feature type="compositionally biased region" description="Low complexity" evidence="1">
    <location>
        <begin position="262"/>
        <end position="272"/>
    </location>
</feature>
<keyword evidence="2" id="KW-0732">Signal</keyword>
<gene>
    <name evidence="4" type="ORF">HRR80_006520</name>
</gene>
<feature type="compositionally biased region" description="Polar residues" evidence="1">
    <location>
        <begin position="249"/>
        <end position="261"/>
    </location>
</feature>
<reference evidence="4" key="1">
    <citation type="submission" date="2023-01" db="EMBL/GenBank/DDBJ databases">
        <title>Exophiala dermititidis isolated from Cystic Fibrosis Patient.</title>
        <authorList>
            <person name="Kurbessoian T."/>
            <person name="Crocker A."/>
            <person name="Murante D."/>
            <person name="Hogan D.A."/>
            <person name="Stajich J.E."/>
        </authorList>
    </citation>
    <scope>NUCLEOTIDE SEQUENCE</scope>
    <source>
        <strain evidence="4">Ex8</strain>
    </source>
</reference>
<feature type="chain" id="PRO_5042916456" description="DUF7908 domain-containing protein" evidence="2">
    <location>
        <begin position="22"/>
        <end position="1287"/>
    </location>
</feature>
<evidence type="ECO:0000313" key="5">
    <source>
        <dbReference type="Proteomes" id="UP001161757"/>
    </source>
</evidence>
<feature type="region of interest" description="Disordered" evidence="1">
    <location>
        <begin position="384"/>
        <end position="556"/>
    </location>
</feature>
<organism evidence="4 5">
    <name type="scientific">Exophiala dermatitidis</name>
    <name type="common">Black yeast-like fungus</name>
    <name type="synonym">Wangiella dermatitidis</name>
    <dbReference type="NCBI Taxonomy" id="5970"/>
    <lineage>
        <taxon>Eukaryota</taxon>
        <taxon>Fungi</taxon>
        <taxon>Dikarya</taxon>
        <taxon>Ascomycota</taxon>
        <taxon>Pezizomycotina</taxon>
        <taxon>Eurotiomycetes</taxon>
        <taxon>Chaetothyriomycetidae</taxon>
        <taxon>Chaetothyriales</taxon>
        <taxon>Herpotrichiellaceae</taxon>
        <taxon>Exophiala</taxon>
    </lineage>
</organism>
<feature type="domain" description="DUF7908" evidence="3">
    <location>
        <begin position="71"/>
        <end position="178"/>
    </location>
</feature>
<sequence length="1287" mass="132965">MKWKHLSLVALTQQLVLPVSGYGTTISIAVSYCPATYSSSSTTTSASSAPSSGSPTPYFLFLANSLGGQPEYVAPDGTISTDPRLAVPFTITPSGQLISGNGYVSTSGEVPSQRFEVSPVLAELATVFSISTNNTLVWMNDAFAGRQAIFCAFGSVVQVIFNGIAPAGCTVTQVNVVPSAAVTPSSMSSMSMTRSSSLDVGTGSGQMPTTTSTVLATSMTSVSNSLAASTSVSSNSMTGTSSFAHSSTTRASMYSSQGQQVPSSTPTTTTALSFPTTTGVPNCFDRSPFDGTINDNYLVLCDTELPGYDLEAVPANDIADCIDACNAYGPGSEGPCIAVEFDILASANPCHLKFDINVVNRGANAFAQAAIVVNQPYAPHIEFADSGSSPSDTSITGASSIMGTSTTTSTVATSSTVIVSSSTPSSLTTSSATNGNHPTSIQTTTQQTSSSLSGGSSPSITTASSAATTSTVDPQQSSSATSSSLGTSPLTSSTTVLPTTSSTVNPSSGLQSTTSSRTTTTSTTTSTSRLSTSQTTPYTPTSVSSTTSTSTSPTSVSYCSSTPTTTALCPSYNHQALNVNSDGVCYEVECSTTLQGSILSGNSTTASTLKACIGFCTLYNVALPYGCVGVNYLGTSSGSLPNCILLSSITGTSYSPGIDSGRLLYAGYPSIADPVFSSMETTTSQTVQTATTTTGSRVTSSTSTTSYSPLSCAPAPSASACPGTSPTCYDYNIYGSNVNYEVECGTSFTGSSIQPLLAFSLEDCIMWCQYQNLLQPNSCIGLTFQEGSVGQGTSNNCYRYSSLTCATRGNSTFDSARMLYSGYPRMTDYSDPNFVCGAAASSTSTTTRTVTSTTTIAPASSSTSASTAGTSSRASTTTSAASTTSDLSQASSTLFPRAYPQDPVCNNNLISKYEGGQALVNPSQGRYYDIECAADYTNPGNNPFGATTQATYNGCANQCDVAAAGGTFCAAFSWTASSGLCTLFGRVSNGQAGTTNMTNTAGTHSGRYLYNSGTGPELQLYLSKPVPFPTGQNVQGATVPAFPGGTNTYYNGWAQNSHTTPLDLSASYGINWRIFDQVQPQRFVSANFWFTNTPLTLNSQTQNTWSVGGRNNDAAPISFPASNLPEYTLAPFWTVGYILGAGQQGIYYQVDTIDDGSSSGTGVPRYGVSIEWYFSHYTQDNAIQHAITTYDTGVPGVWTTYFFATGSASQDNGGLRQTVGGQGSSSSSSQFFNYCRGQAGCVGAGGKLVFDTTLFDASQVANYTAGYFTPANVAPGSWSWSTIPTGT</sequence>
<feature type="compositionally biased region" description="Low complexity" evidence="1">
    <location>
        <begin position="185"/>
        <end position="197"/>
    </location>
</feature>
<feature type="signal peptide" evidence="2">
    <location>
        <begin position="1"/>
        <end position="21"/>
    </location>
</feature>
<evidence type="ECO:0000313" key="4">
    <source>
        <dbReference type="EMBL" id="KAJ8989277.1"/>
    </source>
</evidence>
<feature type="compositionally biased region" description="Low complexity" evidence="1">
    <location>
        <begin position="393"/>
        <end position="556"/>
    </location>
</feature>
<name>A0AAN6ESY2_EXODE</name>
<accession>A0AAN6ESY2</accession>
<dbReference type="Pfam" id="PF25485">
    <property type="entry name" value="DUF7908"/>
    <property type="match status" value="1"/>
</dbReference>